<dbReference type="Proteomes" id="UP000075320">
    <property type="component" value="Unassembled WGS sequence"/>
</dbReference>
<dbReference type="OrthoDB" id="5293081at2"/>
<dbReference type="PROSITE" id="PS51257">
    <property type="entry name" value="PROKAR_LIPOPROTEIN"/>
    <property type="match status" value="1"/>
</dbReference>
<evidence type="ECO:0000313" key="3">
    <source>
        <dbReference type="Proteomes" id="UP000075320"/>
    </source>
</evidence>
<accession>A0A150WIR1</accession>
<sequence>MKKLLGISSLAVAALIVGCSHSAKKEAANTTSIESKQVAVEQEASYVTEFSFNKGSATLTSAAKEDLRRMINQAKAQGDIKEIKVITWGDSEYPSTNTKKLSKAEIDLVKKRNKAISDYAKTVSEGIDVDTHSMAERPGALKELFSTSDARIKKSLETAGIPTTDTAVKVPSKASKSIVMVIRE</sequence>
<organism evidence="2 3">
    <name type="scientific">Bdellovibrio bacteriovorus</name>
    <dbReference type="NCBI Taxonomy" id="959"/>
    <lineage>
        <taxon>Bacteria</taxon>
        <taxon>Pseudomonadati</taxon>
        <taxon>Bdellovibrionota</taxon>
        <taxon>Bdellovibrionia</taxon>
        <taxon>Bdellovibrionales</taxon>
        <taxon>Pseudobdellovibrionaceae</taxon>
        <taxon>Bdellovibrio</taxon>
    </lineage>
</organism>
<comment type="caution">
    <text evidence="2">The sequence shown here is derived from an EMBL/GenBank/DDBJ whole genome shotgun (WGS) entry which is preliminary data.</text>
</comment>
<dbReference type="EMBL" id="LUKE01000003">
    <property type="protein sequence ID" value="KYG63639.1"/>
    <property type="molecule type" value="Genomic_DNA"/>
</dbReference>
<feature type="signal peptide" evidence="1">
    <location>
        <begin position="1"/>
        <end position="22"/>
    </location>
</feature>
<gene>
    <name evidence="2" type="ORF">AZI86_12470</name>
</gene>
<feature type="chain" id="PRO_5007573013" description="OmpA-like domain-containing protein" evidence="1">
    <location>
        <begin position="23"/>
        <end position="184"/>
    </location>
</feature>
<keyword evidence="1" id="KW-0732">Signal</keyword>
<name>A0A150WIR1_BDEBC</name>
<evidence type="ECO:0000313" key="2">
    <source>
        <dbReference type="EMBL" id="KYG63639.1"/>
    </source>
</evidence>
<proteinExistence type="predicted"/>
<dbReference type="RefSeq" id="WP_061835533.1">
    <property type="nucleotide sequence ID" value="NZ_LUKE01000003.1"/>
</dbReference>
<keyword evidence="3" id="KW-1185">Reference proteome</keyword>
<reference evidence="2 3" key="1">
    <citation type="submission" date="2016-03" db="EMBL/GenBank/DDBJ databases">
        <authorList>
            <person name="Ploux O."/>
        </authorList>
    </citation>
    <scope>NUCLEOTIDE SEQUENCE [LARGE SCALE GENOMIC DNA]</scope>
    <source>
        <strain evidence="2 3">R0</strain>
    </source>
</reference>
<dbReference type="AlphaFoldDB" id="A0A150WIR1"/>
<protein>
    <recommendedName>
        <fullName evidence="4">OmpA-like domain-containing protein</fullName>
    </recommendedName>
</protein>
<evidence type="ECO:0000256" key="1">
    <source>
        <dbReference type="SAM" id="SignalP"/>
    </source>
</evidence>
<evidence type="ECO:0008006" key="4">
    <source>
        <dbReference type="Google" id="ProtNLM"/>
    </source>
</evidence>